<evidence type="ECO:0000313" key="1">
    <source>
        <dbReference type="EMBL" id="MCP2361159.1"/>
    </source>
</evidence>
<comment type="caution">
    <text evidence="1">The sequence shown here is derived from an EMBL/GenBank/DDBJ whole genome shotgun (WGS) entry which is preliminary data.</text>
</comment>
<proteinExistence type="predicted"/>
<dbReference type="RefSeq" id="WP_253749708.1">
    <property type="nucleotide sequence ID" value="NZ_BAABKA010000002.1"/>
</dbReference>
<sequence>MTAGTYELCDHLAGGDPTPALLERLRGLQLARNQVLLAAVQRRVPGHDAAFRALGRLQSDEPRLMAELLLLPQVGCWAVDALWRLDRGEEPDLTYLAAFAAGAAMRAGRRPPPFAGPLVPGMGTITESGLVPIPVLDVAAGPARLSVRLDAIDPYLAGYGRRGGADPVWWQRELSLAWQVLCERHHAAAGTVAEVFTTLVPLDSGERSRPFSATSGWAYGAIALSPPPDPLAFAESLVHEVWHLLLGAVEDTTSLVDPGDDRRWYAPWRSDPRPLGALVQGCFANFAITAFWRTECGVPSPREPGRAETEFAHRRATTFEALSRAADSGGLTTAGSRLVDGLLRRLAPWLREPLPAAAERRADELRAAHRARWLAANPGHSV</sequence>
<dbReference type="EMBL" id="JAMZEB010000002">
    <property type="protein sequence ID" value="MCP2361159.1"/>
    <property type="molecule type" value="Genomic_DNA"/>
</dbReference>
<dbReference type="AlphaFoldDB" id="A0A9X2GPS2"/>
<evidence type="ECO:0000313" key="2">
    <source>
        <dbReference type="Proteomes" id="UP001139648"/>
    </source>
</evidence>
<gene>
    <name evidence="1" type="ORF">HD597_008179</name>
</gene>
<protein>
    <recommendedName>
        <fullName evidence="3">HEXXH motif domain-containing protein</fullName>
    </recommendedName>
</protein>
<organism evidence="1 2">
    <name type="scientific">Nonomuraea thailandensis</name>
    <dbReference type="NCBI Taxonomy" id="1188745"/>
    <lineage>
        <taxon>Bacteria</taxon>
        <taxon>Bacillati</taxon>
        <taxon>Actinomycetota</taxon>
        <taxon>Actinomycetes</taxon>
        <taxon>Streptosporangiales</taxon>
        <taxon>Streptosporangiaceae</taxon>
        <taxon>Nonomuraea</taxon>
    </lineage>
</organism>
<reference evidence="1" key="1">
    <citation type="submission" date="2022-06" db="EMBL/GenBank/DDBJ databases">
        <title>Sequencing the genomes of 1000 actinobacteria strains.</title>
        <authorList>
            <person name="Klenk H.-P."/>
        </authorList>
    </citation>
    <scope>NUCLEOTIDE SEQUENCE</scope>
    <source>
        <strain evidence="1">DSM 46694</strain>
    </source>
</reference>
<name>A0A9X2GPS2_9ACTN</name>
<evidence type="ECO:0008006" key="3">
    <source>
        <dbReference type="Google" id="ProtNLM"/>
    </source>
</evidence>
<dbReference type="NCBIfam" id="TIGR04267">
    <property type="entry name" value="mod_HExxH"/>
    <property type="match status" value="1"/>
</dbReference>
<accession>A0A9X2GPS2</accession>
<dbReference type="Proteomes" id="UP001139648">
    <property type="component" value="Unassembled WGS sequence"/>
</dbReference>
<keyword evidence="2" id="KW-1185">Reference proteome</keyword>
<dbReference type="InterPro" id="IPR026337">
    <property type="entry name" value="AKG_HExxH"/>
</dbReference>